<dbReference type="RefSeq" id="XP_025364154.1">
    <property type="nucleotide sequence ID" value="XM_025509038.1"/>
</dbReference>
<dbReference type="PANTHER" id="PTHR43861">
    <property type="entry name" value="TRANS-ACONITATE 2-METHYLTRANSFERASE-RELATED"/>
    <property type="match status" value="1"/>
</dbReference>
<dbReference type="AlphaFoldDB" id="A0A316UWE1"/>
<name>A0A316UWE1_9BASI</name>
<dbReference type="PANTHER" id="PTHR43861:SF3">
    <property type="entry name" value="PUTATIVE (AFU_ORTHOLOGUE AFUA_2G14390)-RELATED"/>
    <property type="match status" value="1"/>
</dbReference>
<dbReference type="GO" id="GO:0032259">
    <property type="term" value="P:methylation"/>
    <property type="evidence" value="ECO:0007669"/>
    <property type="project" value="UniProtKB-KW"/>
</dbReference>
<dbReference type="OrthoDB" id="3647at2759"/>
<evidence type="ECO:0000313" key="3">
    <source>
        <dbReference type="Proteomes" id="UP000245884"/>
    </source>
</evidence>
<gene>
    <name evidence="2" type="ORF">BDZ90DRAFT_277811</name>
</gene>
<evidence type="ECO:0000313" key="2">
    <source>
        <dbReference type="EMBL" id="PWN29542.1"/>
    </source>
</evidence>
<dbReference type="GeneID" id="37030861"/>
<evidence type="ECO:0000256" key="1">
    <source>
        <dbReference type="ARBA" id="ARBA00022679"/>
    </source>
</evidence>
<reference evidence="2 3" key="1">
    <citation type="journal article" date="2018" name="Mol. Biol. Evol.">
        <title>Broad Genomic Sampling Reveals a Smut Pathogenic Ancestry of the Fungal Clade Ustilaginomycotina.</title>
        <authorList>
            <person name="Kijpornyongpan T."/>
            <person name="Mondo S.J."/>
            <person name="Barry K."/>
            <person name="Sandor L."/>
            <person name="Lee J."/>
            <person name="Lipzen A."/>
            <person name="Pangilinan J."/>
            <person name="LaButti K."/>
            <person name="Hainaut M."/>
            <person name="Henrissat B."/>
            <person name="Grigoriev I.V."/>
            <person name="Spatafora J.W."/>
            <person name="Aime M.C."/>
        </authorList>
    </citation>
    <scope>NUCLEOTIDE SEQUENCE [LARGE SCALE GENOMIC DNA]</scope>
    <source>
        <strain evidence="2 3">MCA 5214</strain>
    </source>
</reference>
<proteinExistence type="predicted"/>
<dbReference type="CDD" id="cd02440">
    <property type="entry name" value="AdoMet_MTases"/>
    <property type="match status" value="1"/>
</dbReference>
<dbReference type="Gene3D" id="3.40.50.150">
    <property type="entry name" value="Vaccinia Virus protein VP39"/>
    <property type="match status" value="1"/>
</dbReference>
<dbReference type="Proteomes" id="UP000245884">
    <property type="component" value="Unassembled WGS sequence"/>
</dbReference>
<dbReference type="InterPro" id="IPR029063">
    <property type="entry name" value="SAM-dependent_MTases_sf"/>
</dbReference>
<dbReference type="STRING" id="1569628.A0A316UWE1"/>
<keyword evidence="3" id="KW-1185">Reference proteome</keyword>
<dbReference type="SUPFAM" id="SSF53335">
    <property type="entry name" value="S-adenosyl-L-methionine-dependent methyltransferases"/>
    <property type="match status" value="1"/>
</dbReference>
<keyword evidence="1 2" id="KW-0808">Transferase</keyword>
<sequence>MADTAPPAKHNRFDDEAKNWDVCASNPTTVQSSRLFFEAIQSRFPSLAQGQEKSKRALEIGCGTGLLSMHLAPLLGEYVAFDPSQGMIDVLKTKIKDMPQVKPVAELLEDPETPHLSGKPVDYAFSHLTLHHIPDMFASIQCLAATLAPGGHIVLSDFEASSTSEDFHPKHKHHDVERHGVVGSEIEGMLQKAGFKNVKVEHSFDLPKKKEDGSEGNFPFLIATGTK</sequence>
<keyword evidence="2" id="KW-0489">Methyltransferase</keyword>
<dbReference type="EMBL" id="KZ819663">
    <property type="protein sequence ID" value="PWN29542.1"/>
    <property type="molecule type" value="Genomic_DNA"/>
</dbReference>
<organism evidence="2 3">
    <name type="scientific">Jaminaea rosea</name>
    <dbReference type="NCBI Taxonomy" id="1569628"/>
    <lineage>
        <taxon>Eukaryota</taxon>
        <taxon>Fungi</taxon>
        <taxon>Dikarya</taxon>
        <taxon>Basidiomycota</taxon>
        <taxon>Ustilaginomycotina</taxon>
        <taxon>Exobasidiomycetes</taxon>
        <taxon>Microstromatales</taxon>
        <taxon>Microstromatales incertae sedis</taxon>
        <taxon>Jaminaea</taxon>
    </lineage>
</organism>
<dbReference type="GO" id="GO:0008168">
    <property type="term" value="F:methyltransferase activity"/>
    <property type="evidence" value="ECO:0007669"/>
    <property type="project" value="UniProtKB-KW"/>
</dbReference>
<dbReference type="Pfam" id="PF13489">
    <property type="entry name" value="Methyltransf_23"/>
    <property type="match status" value="1"/>
</dbReference>
<protein>
    <submittedName>
        <fullName evidence="2">S-adenosyl-L-methionine-dependent methyltransferase</fullName>
    </submittedName>
</protein>
<accession>A0A316UWE1</accession>